<proteinExistence type="predicted"/>
<dbReference type="InterPro" id="IPR050281">
    <property type="entry name" value="Flavin_monoamine_oxidase"/>
</dbReference>
<dbReference type="Proteomes" id="UP000663891">
    <property type="component" value="Unassembled WGS sequence"/>
</dbReference>
<dbReference type="EMBL" id="CAJNON010000774">
    <property type="protein sequence ID" value="CAF1375294.1"/>
    <property type="molecule type" value="Genomic_DNA"/>
</dbReference>
<dbReference type="AlphaFoldDB" id="A0A815JDJ3"/>
<dbReference type="EMBL" id="CAJOAY010001449">
    <property type="protein sequence ID" value="CAF3844354.1"/>
    <property type="molecule type" value="Genomic_DNA"/>
</dbReference>
<dbReference type="OrthoDB" id="5046242at2759"/>
<evidence type="ECO:0000313" key="3">
    <source>
        <dbReference type="EMBL" id="CAF3844354.1"/>
    </source>
</evidence>
<dbReference type="SUPFAM" id="SSF51905">
    <property type="entry name" value="FAD/NAD(P)-binding domain"/>
    <property type="match status" value="1"/>
</dbReference>
<dbReference type="SUPFAM" id="SSF54373">
    <property type="entry name" value="FAD-linked reductases, C-terminal domain"/>
    <property type="match status" value="1"/>
</dbReference>
<accession>A0A815JDJ3</accession>
<dbReference type="InterPro" id="IPR002937">
    <property type="entry name" value="Amino_oxidase"/>
</dbReference>
<evidence type="ECO:0000313" key="4">
    <source>
        <dbReference type="Proteomes" id="UP000663891"/>
    </source>
</evidence>
<evidence type="ECO:0000313" key="2">
    <source>
        <dbReference type="EMBL" id="CAF1375294.1"/>
    </source>
</evidence>
<dbReference type="Gene3D" id="3.90.660.10">
    <property type="match status" value="1"/>
</dbReference>
<reference evidence="2" key="1">
    <citation type="submission" date="2021-02" db="EMBL/GenBank/DDBJ databases">
        <authorList>
            <person name="Nowell W R."/>
        </authorList>
    </citation>
    <scope>NUCLEOTIDE SEQUENCE</scope>
</reference>
<dbReference type="PANTHER" id="PTHR10742:SF410">
    <property type="entry name" value="LYSINE-SPECIFIC HISTONE DEMETHYLASE 2"/>
    <property type="match status" value="1"/>
</dbReference>
<dbReference type="Pfam" id="PF01593">
    <property type="entry name" value="Amino_oxidase"/>
    <property type="match status" value="1"/>
</dbReference>
<dbReference type="PANTHER" id="PTHR10742">
    <property type="entry name" value="FLAVIN MONOAMINE OXIDASE"/>
    <property type="match status" value="1"/>
</dbReference>
<protein>
    <recommendedName>
        <fullName evidence="1">Amine oxidase domain-containing protein</fullName>
    </recommendedName>
</protein>
<gene>
    <name evidence="3" type="ORF">OKA104_LOCUS21097</name>
    <name evidence="2" type="ORF">VCS650_LOCUS35091</name>
</gene>
<organism evidence="2 4">
    <name type="scientific">Adineta steineri</name>
    <dbReference type="NCBI Taxonomy" id="433720"/>
    <lineage>
        <taxon>Eukaryota</taxon>
        <taxon>Metazoa</taxon>
        <taxon>Spiralia</taxon>
        <taxon>Gnathifera</taxon>
        <taxon>Rotifera</taxon>
        <taxon>Eurotatoria</taxon>
        <taxon>Bdelloidea</taxon>
        <taxon>Adinetida</taxon>
        <taxon>Adinetidae</taxon>
        <taxon>Adineta</taxon>
    </lineage>
</organism>
<feature type="domain" description="Amine oxidase" evidence="1">
    <location>
        <begin position="18"/>
        <end position="435"/>
    </location>
</feature>
<dbReference type="Proteomes" id="UP000663881">
    <property type="component" value="Unassembled WGS sequence"/>
</dbReference>
<sequence>MTTSEKLYDIIIIGCGPAGIAAALELQKYQPTPSFLILEARNRVGGQAYTDTHTFATDEPIDLGARWIHHYRPENPLSIHHTPSDKDRFNYQFFNDATTTAHFDYDGTSWSAASMNEAEKIVEEFYAHIKQYDSTKEDISMFDAIRDKYEKIQDEKVRRLVDMKLAFVEHYEASNLSELSTKSYEKSDNDIKPCDLTLPIGLGSFIERIVERNHLPVQLNAIVTHINIPIDKNNSICISTQDQQQYMSKYVLITIPLGCLKKHGIHFTPALPDWKQNAIDRMGMGLLNKIHIQFPFTFWDEKFEDIFISSNRFRFFGCAPQDHILILFVAGKLAHELEQQTDEQTVEQIIQCLQPIYPQMPKPTKWLMTRWGSDPFAYGSYSNFKTGSTHETVEELAKECYDGRIHWAGEHTNYGGTIGCVDSAFESGHREAKRICNKLHQVSI</sequence>
<dbReference type="Gene3D" id="3.50.50.60">
    <property type="entry name" value="FAD/NAD(P)-binding domain"/>
    <property type="match status" value="1"/>
</dbReference>
<dbReference type="InterPro" id="IPR036188">
    <property type="entry name" value="FAD/NAD-bd_sf"/>
</dbReference>
<comment type="caution">
    <text evidence="2">The sequence shown here is derived from an EMBL/GenBank/DDBJ whole genome shotgun (WGS) entry which is preliminary data.</text>
</comment>
<dbReference type="GO" id="GO:0016491">
    <property type="term" value="F:oxidoreductase activity"/>
    <property type="evidence" value="ECO:0007669"/>
    <property type="project" value="InterPro"/>
</dbReference>
<evidence type="ECO:0000259" key="1">
    <source>
        <dbReference type="Pfam" id="PF01593"/>
    </source>
</evidence>
<name>A0A815JDJ3_9BILA</name>